<name>A0A0C1V2X6_9CYAN</name>
<dbReference type="InterPro" id="IPR051450">
    <property type="entry name" value="Gfo/Idh/MocA_Oxidoreductases"/>
</dbReference>
<reference evidence="3" key="2">
    <citation type="journal article" date="2015" name="Genome Announc.">
        <title>Draft Genome Sequence of Filamentous Marine Cyanobacterium Lyngbya confervoides Strain BDU141951.</title>
        <authorList>
            <person name="Chandrababunaidu M.M."/>
            <person name="Sen D."/>
            <person name="Tripathy S."/>
        </authorList>
    </citation>
    <scope>NUCLEOTIDE SEQUENCE</scope>
    <source>
        <strain evidence="3">BDU141951</strain>
    </source>
</reference>
<accession>A0A0C1V2X6</accession>
<organism evidence="3">
    <name type="scientific">Lyngbya confervoides BDU141951</name>
    <dbReference type="NCBI Taxonomy" id="1574623"/>
    <lineage>
        <taxon>Bacteria</taxon>
        <taxon>Bacillati</taxon>
        <taxon>Cyanobacteriota</taxon>
        <taxon>Cyanophyceae</taxon>
        <taxon>Oscillatoriophycideae</taxon>
        <taxon>Oscillatoriales</taxon>
        <taxon>Microcoleaceae</taxon>
        <taxon>Lyngbya</taxon>
    </lineage>
</organism>
<dbReference type="GO" id="GO:0000166">
    <property type="term" value="F:nucleotide binding"/>
    <property type="evidence" value="ECO:0007669"/>
    <property type="project" value="InterPro"/>
</dbReference>
<dbReference type="InterPro" id="IPR036291">
    <property type="entry name" value="NAD(P)-bd_dom_sf"/>
</dbReference>
<dbReference type="AlphaFoldDB" id="A0A0C1V2X6"/>
<feature type="domain" description="Gfo/Idh/MocA-like oxidoreductase N-terminal" evidence="1">
    <location>
        <begin position="8"/>
        <end position="128"/>
    </location>
</feature>
<dbReference type="SUPFAM" id="SSF55347">
    <property type="entry name" value="Glyceraldehyde-3-phosphate dehydrogenase-like, C-terminal domain"/>
    <property type="match status" value="1"/>
</dbReference>
<dbReference type="PANTHER" id="PTHR43377:SF6">
    <property type="entry name" value="GFO_IDH_MOCA-LIKE OXIDOREDUCTASE N-TERMINAL DOMAIN-CONTAINING PROTEIN"/>
    <property type="match status" value="1"/>
</dbReference>
<gene>
    <name evidence="3" type="ORF">QQ91_003055</name>
</gene>
<comment type="caution">
    <text evidence="3">The sequence shown here is derived from an EMBL/GenBank/DDBJ whole genome shotgun (WGS) entry which is preliminary data.</text>
</comment>
<evidence type="ECO:0000259" key="2">
    <source>
        <dbReference type="Pfam" id="PF22725"/>
    </source>
</evidence>
<dbReference type="InterPro" id="IPR055170">
    <property type="entry name" value="GFO_IDH_MocA-like_dom"/>
</dbReference>
<sequence length="347" mass="38161">MTRDRMRLAQFGVGRWGNHLLRNFLALESVDVVAVVEPRTAQHATIRDKFHLTPEFNLTADAEAVLADPAVDAVAIATPAATHYPLIKTALKNGKHVLAEKPLTLDVAECEELCQLAAAHGVQLVIDHTYLFHPVVRQGLAVLSEQPLGTLRYGYATRTNLGPVRPDVDALWDLSIHDITIFNHWLGETPIAVTAQGQIWLQGNRASQRLFPTGLADVAWLRLFYPSGFEATIHVSWANPDKQRRLGMVGDRGTLIFDEMQADAPLVLKRGEFTPDGIYFVPTNLAQEAIDIPPSEPLKQVCEHFIDCVTQQQPSLISSGPVGTDLVKVLVALSRSLNQAGQRVAVE</sequence>
<dbReference type="InterPro" id="IPR000683">
    <property type="entry name" value="Gfo/Idh/MocA-like_OxRdtase_N"/>
</dbReference>
<dbReference type="Gene3D" id="3.40.50.720">
    <property type="entry name" value="NAD(P)-binding Rossmann-like Domain"/>
    <property type="match status" value="1"/>
</dbReference>
<dbReference type="EMBL" id="JTHE02000003">
    <property type="protein sequence ID" value="NEV66089.1"/>
    <property type="molecule type" value="Genomic_DNA"/>
</dbReference>
<reference evidence="3" key="3">
    <citation type="submission" date="2020-02" db="EMBL/GenBank/DDBJ databases">
        <authorList>
            <person name="Sarangi A.N."/>
            <person name="Ghosh S."/>
            <person name="Mukherjee M."/>
            <person name="Tripathy S."/>
        </authorList>
    </citation>
    <scope>NUCLEOTIDE SEQUENCE</scope>
    <source>
        <strain evidence="3">BDU141951</strain>
    </source>
</reference>
<dbReference type="Pfam" id="PF01408">
    <property type="entry name" value="GFO_IDH_MocA"/>
    <property type="match status" value="1"/>
</dbReference>
<reference evidence="3" key="1">
    <citation type="submission" date="2014-11" db="EMBL/GenBank/DDBJ databases">
        <authorList>
            <person name="Malar M.C."/>
            <person name="Sen D."/>
            <person name="Tripathy S."/>
        </authorList>
    </citation>
    <scope>NUCLEOTIDE SEQUENCE</scope>
    <source>
        <strain evidence="3">BDU141951</strain>
    </source>
</reference>
<dbReference type="Gene3D" id="3.30.360.10">
    <property type="entry name" value="Dihydrodipicolinate Reductase, domain 2"/>
    <property type="match status" value="1"/>
</dbReference>
<dbReference type="PANTHER" id="PTHR43377">
    <property type="entry name" value="BILIVERDIN REDUCTASE A"/>
    <property type="match status" value="1"/>
</dbReference>
<protein>
    <submittedName>
        <fullName evidence="3">Gfo/Idh/MocA family oxidoreductase</fullName>
    </submittedName>
</protein>
<dbReference type="SUPFAM" id="SSF51735">
    <property type="entry name" value="NAD(P)-binding Rossmann-fold domains"/>
    <property type="match status" value="1"/>
</dbReference>
<proteinExistence type="predicted"/>
<evidence type="ECO:0000259" key="1">
    <source>
        <dbReference type="Pfam" id="PF01408"/>
    </source>
</evidence>
<dbReference type="Pfam" id="PF22725">
    <property type="entry name" value="GFO_IDH_MocA_C3"/>
    <property type="match status" value="1"/>
</dbReference>
<feature type="domain" description="GFO/IDH/MocA-like oxidoreductase" evidence="2">
    <location>
        <begin position="170"/>
        <end position="255"/>
    </location>
</feature>
<evidence type="ECO:0000313" key="3">
    <source>
        <dbReference type="EMBL" id="NEV66089.1"/>
    </source>
</evidence>